<accession>A0A5M6D3T5</accession>
<name>A0A5M6D3T5_9BACT</name>
<keyword evidence="2" id="KW-1185">Reference proteome</keyword>
<dbReference type="PROSITE" id="PS51257">
    <property type="entry name" value="PROKAR_LIPOPROTEIN"/>
    <property type="match status" value="1"/>
</dbReference>
<dbReference type="Proteomes" id="UP000324479">
    <property type="component" value="Unassembled WGS sequence"/>
</dbReference>
<dbReference type="AlphaFoldDB" id="A0A5M6D3T5"/>
<dbReference type="RefSeq" id="WP_150077298.1">
    <property type="nucleotide sequence ID" value="NZ_VWOX01000008.1"/>
</dbReference>
<dbReference type="EMBL" id="VWOX01000008">
    <property type="protein sequence ID" value="KAA5542151.1"/>
    <property type="molecule type" value="Genomic_DNA"/>
</dbReference>
<proteinExistence type="predicted"/>
<evidence type="ECO:0000313" key="2">
    <source>
        <dbReference type="Proteomes" id="UP000324479"/>
    </source>
</evidence>
<gene>
    <name evidence="1" type="ORF">FYK55_15185</name>
</gene>
<comment type="caution">
    <text evidence="1">The sequence shown here is derived from an EMBL/GenBank/DDBJ whole genome shotgun (WGS) entry which is preliminary data.</text>
</comment>
<evidence type="ECO:0000313" key="1">
    <source>
        <dbReference type="EMBL" id="KAA5542151.1"/>
    </source>
</evidence>
<sequence>MSRLVGSVMFAFSLFVLSISVVGCGSENEVIEDTRTDAEIQQEMEDYEEQMNAVEEIQQ</sequence>
<protein>
    <submittedName>
        <fullName evidence="1">Uncharacterized protein</fullName>
    </submittedName>
</protein>
<reference evidence="1 2" key="1">
    <citation type="submission" date="2019-08" db="EMBL/GenBank/DDBJ databases">
        <authorList>
            <person name="Dhanesh K."/>
            <person name="Kumar G."/>
            <person name="Sasikala C."/>
            <person name="Venkata Ramana C."/>
        </authorList>
    </citation>
    <scope>NUCLEOTIDE SEQUENCE [LARGE SCALE GENOMIC DNA]</scope>
    <source>
        <strain evidence="1 2">JC645</strain>
    </source>
</reference>
<organism evidence="1 2">
    <name type="scientific">Roseiconus nitratireducens</name>
    <dbReference type="NCBI Taxonomy" id="2605748"/>
    <lineage>
        <taxon>Bacteria</taxon>
        <taxon>Pseudomonadati</taxon>
        <taxon>Planctomycetota</taxon>
        <taxon>Planctomycetia</taxon>
        <taxon>Pirellulales</taxon>
        <taxon>Pirellulaceae</taxon>
        <taxon>Roseiconus</taxon>
    </lineage>
</organism>